<feature type="region of interest" description="Disordered" evidence="4">
    <location>
        <begin position="881"/>
        <end position="904"/>
    </location>
</feature>
<feature type="domain" description="Intermembrane lipid transfer protein VPS13-like C-terminal" evidence="7">
    <location>
        <begin position="3171"/>
        <end position="3272"/>
    </location>
</feature>
<evidence type="ECO:0000256" key="1">
    <source>
        <dbReference type="ARBA" id="ARBA00006545"/>
    </source>
</evidence>
<dbReference type="InterPro" id="IPR026847">
    <property type="entry name" value="VPS13"/>
</dbReference>
<organism evidence="8">
    <name type="scientific">Aphanomyces astaci</name>
    <name type="common">Crayfish plague agent</name>
    <dbReference type="NCBI Taxonomy" id="112090"/>
    <lineage>
        <taxon>Eukaryota</taxon>
        <taxon>Sar</taxon>
        <taxon>Stramenopiles</taxon>
        <taxon>Oomycota</taxon>
        <taxon>Saprolegniomycetes</taxon>
        <taxon>Saprolegniales</taxon>
        <taxon>Verrucalvaceae</taxon>
        <taxon>Aphanomyces</taxon>
    </lineage>
</organism>
<dbReference type="VEuPathDB" id="FungiDB:H257_07359"/>
<dbReference type="GeneID" id="20809355"/>
<dbReference type="InterPro" id="IPR009543">
    <property type="entry name" value="VPS13_VAB"/>
</dbReference>
<dbReference type="Pfam" id="PF12624">
    <property type="entry name" value="VPS13_N"/>
    <property type="match status" value="1"/>
</dbReference>
<evidence type="ECO:0000256" key="4">
    <source>
        <dbReference type="SAM" id="MobiDB-lite"/>
    </source>
</evidence>
<dbReference type="PANTHER" id="PTHR16166:SF93">
    <property type="entry name" value="INTERMEMBRANE LIPID TRANSFER PROTEIN VPS13"/>
    <property type="match status" value="1"/>
</dbReference>
<dbReference type="InterPro" id="IPR026854">
    <property type="entry name" value="VPS13_N"/>
</dbReference>
<dbReference type="Pfam" id="PF25036">
    <property type="entry name" value="VPS13_VAB"/>
    <property type="match status" value="1"/>
</dbReference>
<dbReference type="RefSeq" id="XP_009831152.1">
    <property type="nucleotide sequence ID" value="XM_009832850.1"/>
</dbReference>
<evidence type="ECO:0000256" key="2">
    <source>
        <dbReference type="ARBA" id="ARBA00022448"/>
    </source>
</evidence>
<comment type="similarity">
    <text evidence="1">Belongs to the VPS13 family.</text>
</comment>
<feature type="domain" description="Chorein N-terminal" evidence="5">
    <location>
        <begin position="1"/>
        <end position="883"/>
    </location>
</feature>
<dbReference type="EMBL" id="KI913128">
    <property type="protein sequence ID" value="ETV79311.1"/>
    <property type="molecule type" value="Genomic_DNA"/>
</dbReference>
<dbReference type="GO" id="GO:0006869">
    <property type="term" value="P:lipid transport"/>
    <property type="evidence" value="ECO:0007669"/>
    <property type="project" value="UniProtKB-KW"/>
</dbReference>
<evidence type="ECO:0000259" key="5">
    <source>
        <dbReference type="Pfam" id="PF12624"/>
    </source>
</evidence>
<feature type="domain" description="Vacuolar protein sorting-associated protein 13 VPS13 adaptor binding" evidence="6">
    <location>
        <begin position="2122"/>
        <end position="2672"/>
    </location>
</feature>
<gene>
    <name evidence="8" type="ORF">H257_07359</name>
</gene>
<protein>
    <submittedName>
        <fullName evidence="8">Uncharacterized protein</fullName>
    </submittedName>
</protein>
<name>W4GJ13_APHAT</name>
<dbReference type="Pfam" id="PF25037">
    <property type="entry name" value="VPS13_C"/>
    <property type="match status" value="1"/>
</dbReference>
<keyword evidence="2" id="KW-0813">Transport</keyword>
<reference evidence="8" key="1">
    <citation type="submission" date="2013-12" db="EMBL/GenBank/DDBJ databases">
        <title>The Genome Sequence of Aphanomyces astaci APO3.</title>
        <authorList>
            <consortium name="The Broad Institute Genomics Platform"/>
            <person name="Russ C."/>
            <person name="Tyler B."/>
            <person name="van West P."/>
            <person name="Dieguez-Uribeondo J."/>
            <person name="Young S.K."/>
            <person name="Zeng Q."/>
            <person name="Gargeya S."/>
            <person name="Fitzgerald M."/>
            <person name="Abouelleil A."/>
            <person name="Alvarado L."/>
            <person name="Chapman S.B."/>
            <person name="Gainer-Dewar J."/>
            <person name="Goldberg J."/>
            <person name="Griggs A."/>
            <person name="Gujja S."/>
            <person name="Hansen M."/>
            <person name="Howarth C."/>
            <person name="Imamovic A."/>
            <person name="Ireland A."/>
            <person name="Larimer J."/>
            <person name="McCowan C."/>
            <person name="Murphy C."/>
            <person name="Pearson M."/>
            <person name="Poon T.W."/>
            <person name="Priest M."/>
            <person name="Roberts A."/>
            <person name="Saif S."/>
            <person name="Shea T."/>
            <person name="Sykes S."/>
            <person name="Wortman J."/>
            <person name="Nusbaum C."/>
            <person name="Birren B."/>
        </authorList>
    </citation>
    <scope>NUCLEOTIDE SEQUENCE [LARGE SCALE GENOMIC DNA]</scope>
    <source>
        <strain evidence="8">APO3</strain>
    </source>
</reference>
<dbReference type="PANTHER" id="PTHR16166">
    <property type="entry name" value="VACUOLAR PROTEIN SORTING-ASSOCIATED PROTEIN VPS13"/>
    <property type="match status" value="1"/>
</dbReference>
<evidence type="ECO:0000259" key="6">
    <source>
        <dbReference type="Pfam" id="PF25036"/>
    </source>
</evidence>
<proteinExistence type="inferred from homology"/>
<dbReference type="GO" id="GO:0045053">
    <property type="term" value="P:protein retention in Golgi apparatus"/>
    <property type="evidence" value="ECO:0007669"/>
    <property type="project" value="TreeGrafter"/>
</dbReference>
<dbReference type="OrthoDB" id="428159at2759"/>
<accession>W4GJ13</accession>
<evidence type="ECO:0000259" key="7">
    <source>
        <dbReference type="Pfam" id="PF25037"/>
    </source>
</evidence>
<evidence type="ECO:0000256" key="3">
    <source>
        <dbReference type="ARBA" id="ARBA00023055"/>
    </source>
</evidence>
<feature type="compositionally biased region" description="Polar residues" evidence="4">
    <location>
        <begin position="885"/>
        <end position="894"/>
    </location>
</feature>
<dbReference type="InterPro" id="IPR056748">
    <property type="entry name" value="VPS13-like_C"/>
</dbReference>
<sequence length="3324" mass="371897">MFERQVTGLLTQLLGNYVEPSCFRHDKVNVGVWSGYVVLQHLELQRKIYPTLGVAVVRGVLGQVTIKIPWNRLVYDSVLVTIDDVYILLRNVNREDVVPPTAEMEQILKKKLIEELYMQKLETDQGGGSVDDSFLLRLRTKILDNLEFHIRRIHIRFQDATSGDHPFTFGLTMESLHAQSTNSNWQPTYVDSTSSKEPMIYKSFELNHLSMYLNPDCALHGDPFFDGTSCSLEQFTDAFSRTIPMRLDVARPQQLTPRSDFPDKHHFILKPVNASAHLKTKRDPTAAHDSHYPTVPTLELQVLIDEVALQLEESQYCDLLFLLSALKTPHQAQMYDKYHRFRPLVSVFEAPRAWWLYAIQCIQSDVANKRTGWSWGYMKDRRDDRLQYVALWQRLQLAAMPEHFLGDAQAVALQLQVDAIESRRSVEDVLLFRYLADVELKQHHAASTTTTTTAAAAVSSSYSLWNLVKWTGLDYSSVKEAQESGQELERQELYRILGYDPTEKSVPSTSSTEFSVISIQLNQGSIALLNDPDTKYLRTSSQYTRRYNPQTFFMALFAQVHTDIVQRSGENMNMEVSLQTVELYDESMDGYCILKRRVPVSNLNVEITMVAPVFRLSYENGQHQQTLKLFMEPLEVIYSPTAICWAHLSTFSTAPEALGLWAEMEMQALNEFVNVKARTEAKVEYAMAHRIPIVVDVRIQAPVIILPSSDGEMLQGARLILDLGHVHFRTERLSNLNVDITSISTTTVGSGHHQRAAASVMMTNSTNFSKQLTDEAESGEGATRWKEEFYDKFTCAMTNLNVMLLPPSVPYSPELLMHSTTPFSLVDPFHINFTMRKSVLPLDATLYQLYLHVDLPALTLHVSMGQYRHLTNVLARFKHQDPTRAASTGPSSALLTPRFPPSSPPPWDACNPTGEVETQSVMSDDTWFSVEYGDNDGQGTAMDDGRSMSLPSGGLLSSHSSIIVTDPSVIPLVVVPPPPPPAVVPTTDRPHPPTTAAPVRGLKKVLDRRVCVCTVTIPIVQVHFQKADEDAAAGRVTCVLEGIKLRFAKRTLSTALRLRLGSLAVDDHADNFVPMHHVLFSLTTQPVLPYTSLLPKTARRRGRRQKVAHRLPPTSSVESADDLLDINLTSEMHDPTELDVTFGHLHVQFDQSRIAALAAFVLPLVHPTAIEDPKDGAFIPPLSLNDDMSSPHDGGGPPMSLTESVRLDLEKARHALLHQAKQDEQTAVSENVYNVKVHMRSLSICFSNHMDDPLMSMALLDARLDVTLAQGSVAATGRVGNIQVIDLVSSDQLHMKRKDKRFLFQEVVGLAASQDSAVPSLATATLTQTTDQGHVHLHVEQVRCVLSTRFLLKLLHYVCEGPLMDLLRHPTQSLRPMQPFALSQHLGANYHVRNPNMQHTRGPARDVFFSPALTFDDVPVHNDPPRPAALDVPSSTIKWTLDVDMHDPFLVIPLHKSAKHASLELTHGVVLQLGRIRASWSPLKTSVETNKLVLRSLHDDFEFIRPLHVHFALDHPRHVRLHVSDLHFQLSEVHAAMLVELYFQGFMPLALYNHTPVVASSSHRHQFTTTSEAAWHAAVTCDAVGVSLFTVRTTGDNLVQADGDDDDDQAPHSSHWGLILDMFALLPHDTTPVATFTVHGIQATAKHDPHHLTSVDVTIAQLELQHSIVSPGCTFQYRHHTAKHSHSWSCDAQAIQLVVAPDFIERVVVVGVETVSHVEHTLTRHQNQTATSELASSVYDDTESEYQWTERGRSNSIASSIHVLNAPPSVAVPTTSWQFEVACKLVQIKLGSLVLAGQLALKQDPSQLFVRLQHVLVKNTTSPHGGGGSNNLLHPLEITLRHQPHFPIDAALQHNLRPYHTHEPDTLLYTSVQCSPVSVSVHLQDMHAISDSISTLTTLVDDLKRQLRQADVFPPSSSGEGIPLNNSDRLQYSLLHQLSEEDRKHSDLHGGGAGHVISAVHVWRHVCIDLPSIQVSVEGHAAASSLLCLDIEPNEFEWIHTPHVRSLTWKWHVHATYLNNRLLSMEPAVEPMTVHLKWWQVVGATPLQIEVKSVDEVKLNCTHALLDTMRLLTRMTLEKELASCVLKNDTGVTFQVWTASGPQEMGPGLDLPLQPSTTLHLRFPEYKQLEIPTSELGRRVYRLSSVAVVGSSAVDCVVDISVQHGCKLIVVQSTWLLDNKTATPLHVQLIFPTGGIIPRPPYHCTLAPQQSLAVPMSLVSFRGTHVYVKPDGVQTWTLVDAQVVHCGTSFVLYATWTDRSSTRRVLSFCAPLVLHNALPTPMEYRLTRAPGRFESGKLDVGEKCVYHSSEHDGLTLEIRTKGFSWSQSTELAAGTISMLDPMNHSVLFVTIDVDTSKAAQWEVSVFVPYWILNQTGLDLEYQHELAFLGTEHINPFAAGQAMPKASLADTESVVVPPAAVKRKHQLLPSIPPNRGLLDLIPKKVSIASTSAPLLAVCHTHQRHGILKMQLRLKGKSAAWSNVISCHISGATGECTVRDHGHTYVVGFVLEHGHGWYDRTQVLTLVPRFLLINALDDHALDVLMDESTSTSATLERHAQLPWHFAHAHHRNTIRIRFAAPGWVWSGALHLHTTGDQTLRLRNTVDRTTYLIRISIKLEGPQYRIVFRSSTNVPPYRIENFSLETIRVHQSRVRISDILLPHQTCEYTWDEPLKPHLLVVDMLPSQADDNSRPIRIGVFSMDDIATFPTKSLAVEVRADGPTRVLRLTDVMTPFPRPPMGKKEPAGWQQYVGSPVVEFQLKLHSLSVSLVDSKPSELVYVSWNTVAFQATWTEHMAQLALHVSVHSMQIDNQVRTTRYPVLLNFTDSPALDATIVRETTYTSIEFLRYVNVMLQPMHWRIDGTLINQLAAMFVSPEDVQHNTAPTREDRVRDFDASIVGLLGVPRETTVSKKLYFEKFELAPIQASLSFATSSSSTTTSSSNTYTTNAVQVAGVRQILQAAGKTLTKIHNAPLHWRALRWQHMFVPRETMLNQMSLHYQHEAYRQAYVLLGSVDVLGNPVKVWHNLRGGLESFVWEPLRGWQESPQAFGFGLVKGTSLLFRAFVYAILDFNTRIASSMLLGLSDACHRIDTYTGYPVAKTFYQDIAQGASGVVVSPMHSYDVQGWSGILPGVLAGMLGLVLKPLRGFTQGFVNTTTTLRDGIQHDTQAYVMRMRPPRYIDPRTHLLTSYSYVHASGEDIKYGIVQARHEDYVGHIMSAERHGCLLVTKHRVLSLQVHLHPHHSVTYTISWEVLSDDLIVVAYCSPETIVLYHKPSDIADLAVPTQVITLPPTQALSVYYMLQQMTPTSLNQTDRSQLNVHFVDKCR</sequence>
<dbReference type="GO" id="GO:0006623">
    <property type="term" value="P:protein targeting to vacuole"/>
    <property type="evidence" value="ECO:0007669"/>
    <property type="project" value="TreeGrafter"/>
</dbReference>
<evidence type="ECO:0000313" key="8">
    <source>
        <dbReference type="EMBL" id="ETV79311.1"/>
    </source>
</evidence>
<keyword evidence="3" id="KW-0445">Lipid transport</keyword>